<dbReference type="EMBL" id="JALNTZ010000006">
    <property type="protein sequence ID" value="KAJ3649650.1"/>
    <property type="molecule type" value="Genomic_DNA"/>
</dbReference>
<proteinExistence type="predicted"/>
<gene>
    <name evidence="2" type="ORF">Zmor_021378</name>
</gene>
<name>A0AA38I5C8_9CUCU</name>
<evidence type="ECO:0000256" key="1">
    <source>
        <dbReference type="SAM" id="MobiDB-lite"/>
    </source>
</evidence>
<evidence type="ECO:0000313" key="3">
    <source>
        <dbReference type="Proteomes" id="UP001168821"/>
    </source>
</evidence>
<comment type="caution">
    <text evidence="2">The sequence shown here is derived from an EMBL/GenBank/DDBJ whole genome shotgun (WGS) entry which is preliminary data.</text>
</comment>
<dbReference type="Proteomes" id="UP001168821">
    <property type="component" value="Unassembled WGS sequence"/>
</dbReference>
<accession>A0AA38I5C8</accession>
<feature type="region of interest" description="Disordered" evidence="1">
    <location>
        <begin position="109"/>
        <end position="144"/>
    </location>
</feature>
<sequence>MPHRPHCTHAVTGVRHGTKSSERVFERTRKLVGEAVLDVGKGCPRWRGPLVGPEGGGSLVGSVVHAAEPVVERGPRSSQPWVAEDDVVGEVLNHQEFFVVLLTVDDDVAEDGPLGRGGHPLAGQLHHDRSASSWSGDASADEVR</sequence>
<reference evidence="2" key="1">
    <citation type="journal article" date="2023" name="G3 (Bethesda)">
        <title>Whole genome assemblies of Zophobas morio and Tenebrio molitor.</title>
        <authorList>
            <person name="Kaur S."/>
            <person name="Stinson S.A."/>
            <person name="diCenzo G.C."/>
        </authorList>
    </citation>
    <scope>NUCLEOTIDE SEQUENCE</scope>
    <source>
        <strain evidence="2">QUZm001</strain>
    </source>
</reference>
<keyword evidence="3" id="KW-1185">Reference proteome</keyword>
<protein>
    <submittedName>
        <fullName evidence="2">Uncharacterized protein</fullName>
    </submittedName>
</protein>
<organism evidence="2 3">
    <name type="scientific">Zophobas morio</name>
    <dbReference type="NCBI Taxonomy" id="2755281"/>
    <lineage>
        <taxon>Eukaryota</taxon>
        <taxon>Metazoa</taxon>
        <taxon>Ecdysozoa</taxon>
        <taxon>Arthropoda</taxon>
        <taxon>Hexapoda</taxon>
        <taxon>Insecta</taxon>
        <taxon>Pterygota</taxon>
        <taxon>Neoptera</taxon>
        <taxon>Endopterygota</taxon>
        <taxon>Coleoptera</taxon>
        <taxon>Polyphaga</taxon>
        <taxon>Cucujiformia</taxon>
        <taxon>Tenebrionidae</taxon>
        <taxon>Zophobas</taxon>
    </lineage>
</organism>
<dbReference type="AlphaFoldDB" id="A0AA38I5C8"/>
<evidence type="ECO:0000313" key="2">
    <source>
        <dbReference type="EMBL" id="KAJ3649650.1"/>
    </source>
</evidence>